<evidence type="ECO:0000313" key="2">
    <source>
        <dbReference type="Proteomes" id="UP000189632"/>
    </source>
</evidence>
<dbReference type="KEGG" id="bapi:BBC0122_001500"/>
<gene>
    <name evidence="1" type="ORF">BBC0122_001500</name>
</gene>
<dbReference type="EMBL" id="CP015625">
    <property type="protein sequence ID" value="AQT46290.1"/>
    <property type="molecule type" value="Genomic_DNA"/>
</dbReference>
<dbReference type="Proteomes" id="UP000189632">
    <property type="component" value="Chromosome"/>
</dbReference>
<sequence length="75" mass="8784">MEAFHVKTLRGNGFKLVITFKNLNKNLDQEKCVTKFRHAFYFFAKTLILKAVFNADVLHDWHALNPVLVHQCPKQ</sequence>
<reference evidence="1 2" key="1">
    <citation type="submission" date="2016-11" db="EMBL/GenBank/DDBJ databases">
        <title>Comparative genomics of Bartonella apis.</title>
        <authorList>
            <person name="Engel P."/>
        </authorList>
    </citation>
    <scope>NUCLEOTIDE SEQUENCE [LARGE SCALE GENOMIC DNA]</scope>
    <source>
        <strain evidence="1 2">BBC0122</strain>
    </source>
</reference>
<accession>A0A1U9MF02</accession>
<evidence type="ECO:0000313" key="1">
    <source>
        <dbReference type="EMBL" id="AQT46290.1"/>
    </source>
</evidence>
<organism evidence="1 2">
    <name type="scientific">Bartonella choladocola</name>
    <dbReference type="NCBI Taxonomy" id="2750995"/>
    <lineage>
        <taxon>Bacteria</taxon>
        <taxon>Pseudomonadati</taxon>
        <taxon>Pseudomonadota</taxon>
        <taxon>Alphaproteobacteria</taxon>
        <taxon>Hyphomicrobiales</taxon>
        <taxon>Bartonellaceae</taxon>
        <taxon>Bartonella</taxon>
    </lineage>
</organism>
<protein>
    <submittedName>
        <fullName evidence="1">Uncharacterized protein</fullName>
    </submittedName>
</protein>
<keyword evidence="2" id="KW-1185">Reference proteome</keyword>
<name>A0A1U9MF02_9HYPH</name>
<dbReference type="AlphaFoldDB" id="A0A1U9MF02"/>
<proteinExistence type="predicted"/>